<protein>
    <submittedName>
        <fullName evidence="12">NADH-quinone oxidoreductase subunit B</fullName>
    </submittedName>
</protein>
<sequence length="165" mass="16903">MPQSGPRGGMRPADRLSVMAEGIRVYDWYGDGRLLVADLGLACCSLEFEAAVLARREAELPPGPGPLAAPPQALAVVVSGTVPDALVPVVREAIDALADRVGRPAQVIAYGACASSGGPYWDSYAVADGIAQFVPVSVVVPGCPPPPGSLEEALAGLATDLEEAR</sequence>
<dbReference type="PANTHER" id="PTHR11995:SF33">
    <property type="entry name" value="NADH-QUINONE OXIDOREDUCTASE SUBUNIT B 2"/>
    <property type="match status" value="1"/>
</dbReference>
<dbReference type="InterPro" id="IPR006137">
    <property type="entry name" value="NADH_UbQ_OxRdtase-like_20kDa"/>
</dbReference>
<name>A0A5Q2FER9_9ACTN</name>
<organism evidence="12 13">
    <name type="scientific">Raineyella fluvialis</name>
    <dbReference type="NCBI Taxonomy" id="2662261"/>
    <lineage>
        <taxon>Bacteria</taxon>
        <taxon>Bacillati</taxon>
        <taxon>Actinomycetota</taxon>
        <taxon>Actinomycetes</taxon>
        <taxon>Propionibacteriales</taxon>
        <taxon>Propionibacteriaceae</taxon>
        <taxon>Raineyella</taxon>
    </lineage>
</organism>
<keyword evidence="13" id="KW-1185">Reference proteome</keyword>
<keyword evidence="9" id="KW-0520">NAD</keyword>
<keyword evidence="1" id="KW-0813">Transport</keyword>
<keyword evidence="4" id="KW-0874">Quinone</keyword>
<keyword evidence="8" id="KW-0411">Iron-sulfur</keyword>
<reference evidence="12 13" key="1">
    <citation type="submission" date="2019-10" db="EMBL/GenBank/DDBJ databases">
        <title>Genomic analysis of Raineyella sp. CBA3103.</title>
        <authorList>
            <person name="Roh S.W."/>
        </authorList>
    </citation>
    <scope>NUCLEOTIDE SEQUENCE [LARGE SCALE GENOMIC DNA]</scope>
    <source>
        <strain evidence="12 13">CBA3103</strain>
    </source>
</reference>
<proteinExistence type="predicted"/>
<keyword evidence="6" id="KW-1278">Translocase</keyword>
<evidence type="ECO:0000256" key="5">
    <source>
        <dbReference type="ARBA" id="ARBA00022723"/>
    </source>
</evidence>
<keyword evidence="10" id="KW-0472">Membrane</keyword>
<keyword evidence="5" id="KW-0479">Metal-binding</keyword>
<dbReference type="GO" id="GO:0045271">
    <property type="term" value="C:respiratory chain complex I"/>
    <property type="evidence" value="ECO:0007669"/>
    <property type="project" value="TreeGrafter"/>
</dbReference>
<gene>
    <name evidence="12" type="ORF">Rai3103_02825</name>
</gene>
<evidence type="ECO:0000256" key="9">
    <source>
        <dbReference type="ARBA" id="ARBA00023027"/>
    </source>
</evidence>
<evidence type="ECO:0000256" key="3">
    <source>
        <dbReference type="ARBA" id="ARBA00022485"/>
    </source>
</evidence>
<dbReference type="EMBL" id="CP045725">
    <property type="protein sequence ID" value="QGF22786.1"/>
    <property type="molecule type" value="Genomic_DNA"/>
</dbReference>
<evidence type="ECO:0000259" key="11">
    <source>
        <dbReference type="Pfam" id="PF01058"/>
    </source>
</evidence>
<evidence type="ECO:0000256" key="2">
    <source>
        <dbReference type="ARBA" id="ARBA00022475"/>
    </source>
</evidence>
<dbReference type="GO" id="GO:0051539">
    <property type="term" value="F:4 iron, 4 sulfur cluster binding"/>
    <property type="evidence" value="ECO:0007669"/>
    <property type="project" value="UniProtKB-KW"/>
</dbReference>
<evidence type="ECO:0000256" key="8">
    <source>
        <dbReference type="ARBA" id="ARBA00023014"/>
    </source>
</evidence>
<dbReference type="AlphaFoldDB" id="A0A5Q2FER9"/>
<feature type="domain" description="NADH:ubiquinone oxidoreductase-like 20kDa subunit" evidence="11">
    <location>
        <begin position="57"/>
        <end position="155"/>
    </location>
</feature>
<dbReference type="GO" id="GO:0015990">
    <property type="term" value="P:electron transport coupled proton transport"/>
    <property type="evidence" value="ECO:0007669"/>
    <property type="project" value="TreeGrafter"/>
</dbReference>
<dbReference type="GO" id="GO:0046872">
    <property type="term" value="F:metal ion binding"/>
    <property type="evidence" value="ECO:0007669"/>
    <property type="project" value="UniProtKB-KW"/>
</dbReference>
<dbReference type="Gene3D" id="3.40.50.12280">
    <property type="match status" value="1"/>
</dbReference>
<keyword evidence="7" id="KW-0408">Iron</keyword>
<dbReference type="Pfam" id="PF01058">
    <property type="entry name" value="Oxidored_q6"/>
    <property type="match status" value="1"/>
</dbReference>
<dbReference type="KEGG" id="rain:Rai3103_02825"/>
<keyword evidence="3" id="KW-0004">4Fe-4S</keyword>
<dbReference type="GO" id="GO:0009060">
    <property type="term" value="P:aerobic respiration"/>
    <property type="evidence" value="ECO:0007669"/>
    <property type="project" value="TreeGrafter"/>
</dbReference>
<dbReference type="PANTHER" id="PTHR11995">
    <property type="entry name" value="NADH DEHYDROGENASE"/>
    <property type="match status" value="1"/>
</dbReference>
<dbReference type="GO" id="GO:0008137">
    <property type="term" value="F:NADH dehydrogenase (ubiquinone) activity"/>
    <property type="evidence" value="ECO:0007669"/>
    <property type="project" value="TreeGrafter"/>
</dbReference>
<evidence type="ECO:0000256" key="4">
    <source>
        <dbReference type="ARBA" id="ARBA00022719"/>
    </source>
</evidence>
<accession>A0A5Q2FER9</accession>
<evidence type="ECO:0000313" key="13">
    <source>
        <dbReference type="Proteomes" id="UP000386847"/>
    </source>
</evidence>
<evidence type="ECO:0000313" key="12">
    <source>
        <dbReference type="EMBL" id="QGF22786.1"/>
    </source>
</evidence>
<keyword evidence="2" id="KW-1003">Cell membrane</keyword>
<dbReference type="GO" id="GO:0048038">
    <property type="term" value="F:quinone binding"/>
    <property type="evidence" value="ECO:0007669"/>
    <property type="project" value="UniProtKB-KW"/>
</dbReference>
<evidence type="ECO:0000256" key="10">
    <source>
        <dbReference type="ARBA" id="ARBA00023136"/>
    </source>
</evidence>
<dbReference type="Proteomes" id="UP000386847">
    <property type="component" value="Chromosome"/>
</dbReference>
<evidence type="ECO:0000256" key="1">
    <source>
        <dbReference type="ARBA" id="ARBA00022448"/>
    </source>
</evidence>
<dbReference type="SUPFAM" id="SSF56770">
    <property type="entry name" value="HydA/Nqo6-like"/>
    <property type="match status" value="1"/>
</dbReference>
<evidence type="ECO:0000256" key="7">
    <source>
        <dbReference type="ARBA" id="ARBA00023004"/>
    </source>
</evidence>
<evidence type="ECO:0000256" key="6">
    <source>
        <dbReference type="ARBA" id="ARBA00022967"/>
    </source>
</evidence>